<comment type="caution">
    <text evidence="1">The sequence shown here is derived from an EMBL/GenBank/DDBJ whole genome shotgun (WGS) entry which is preliminary data.</text>
</comment>
<evidence type="ECO:0000313" key="1">
    <source>
        <dbReference type="EMBL" id="KAH9413861.1"/>
    </source>
</evidence>
<dbReference type="EMBL" id="NJHN03000117">
    <property type="protein sequence ID" value="KAH9413861.1"/>
    <property type="molecule type" value="Genomic_DNA"/>
</dbReference>
<sequence>MVKYSWLLSGRDNFMDNKGSPVLSFLSSFTLHCDHQKKRTKNNKENKVNVDNQIIEIHPDHHHN</sequence>
<reference evidence="1 2" key="2">
    <citation type="journal article" date="2022" name="Mol. Biol. Evol.">
        <title>Comparative Genomics Reveals Insights into the Divergent Evolution of Astigmatic Mites and Household Pest Adaptations.</title>
        <authorList>
            <person name="Xiong Q."/>
            <person name="Wan A.T."/>
            <person name="Liu X."/>
            <person name="Fung C.S."/>
            <person name="Xiao X."/>
            <person name="Malainual N."/>
            <person name="Hou J."/>
            <person name="Wang L."/>
            <person name="Wang M."/>
            <person name="Yang K.Y."/>
            <person name="Cui Y."/>
            <person name="Leung E.L."/>
            <person name="Nong W."/>
            <person name="Shin S.K."/>
            <person name="Au S.W."/>
            <person name="Jeong K.Y."/>
            <person name="Chew F.T."/>
            <person name="Hui J.H."/>
            <person name="Leung T.F."/>
            <person name="Tungtrongchitr A."/>
            <person name="Zhong N."/>
            <person name="Liu Z."/>
            <person name="Tsui S.K."/>
        </authorList>
    </citation>
    <scope>NUCLEOTIDE SEQUENCE [LARGE SCALE GENOMIC DNA]</scope>
    <source>
        <strain evidence="1">Derp</strain>
    </source>
</reference>
<name>A0ABQ8IUI0_DERPT</name>
<accession>A0ABQ8IUI0</accession>
<protein>
    <submittedName>
        <fullName evidence="1">Uncharacterized protein</fullName>
    </submittedName>
</protein>
<keyword evidence="2" id="KW-1185">Reference proteome</keyword>
<dbReference type="Proteomes" id="UP000887458">
    <property type="component" value="Unassembled WGS sequence"/>
</dbReference>
<reference evidence="1 2" key="1">
    <citation type="journal article" date="2018" name="J. Allergy Clin. Immunol.">
        <title>High-quality assembly of Dermatophagoides pteronyssinus genome and transcriptome reveals a wide range of novel allergens.</title>
        <authorList>
            <person name="Liu X.Y."/>
            <person name="Yang K.Y."/>
            <person name="Wang M.Q."/>
            <person name="Kwok J.S."/>
            <person name="Zeng X."/>
            <person name="Yang Z."/>
            <person name="Xiao X.J."/>
            <person name="Lau C.P."/>
            <person name="Li Y."/>
            <person name="Huang Z.M."/>
            <person name="Ba J.G."/>
            <person name="Yim A.K."/>
            <person name="Ouyang C.Y."/>
            <person name="Ngai S.M."/>
            <person name="Chan T.F."/>
            <person name="Leung E.L."/>
            <person name="Liu L."/>
            <person name="Liu Z.G."/>
            <person name="Tsui S.K."/>
        </authorList>
    </citation>
    <scope>NUCLEOTIDE SEQUENCE [LARGE SCALE GENOMIC DNA]</scope>
    <source>
        <strain evidence="1">Derp</strain>
    </source>
</reference>
<proteinExistence type="predicted"/>
<organism evidence="1 2">
    <name type="scientific">Dermatophagoides pteronyssinus</name>
    <name type="common">European house dust mite</name>
    <dbReference type="NCBI Taxonomy" id="6956"/>
    <lineage>
        <taxon>Eukaryota</taxon>
        <taxon>Metazoa</taxon>
        <taxon>Ecdysozoa</taxon>
        <taxon>Arthropoda</taxon>
        <taxon>Chelicerata</taxon>
        <taxon>Arachnida</taxon>
        <taxon>Acari</taxon>
        <taxon>Acariformes</taxon>
        <taxon>Sarcoptiformes</taxon>
        <taxon>Astigmata</taxon>
        <taxon>Psoroptidia</taxon>
        <taxon>Analgoidea</taxon>
        <taxon>Pyroglyphidae</taxon>
        <taxon>Dermatophagoidinae</taxon>
        <taxon>Dermatophagoides</taxon>
    </lineage>
</organism>
<gene>
    <name evidence="1" type="ORF">DERP_009460</name>
</gene>
<evidence type="ECO:0000313" key="2">
    <source>
        <dbReference type="Proteomes" id="UP000887458"/>
    </source>
</evidence>